<feature type="compositionally biased region" description="Polar residues" evidence="8">
    <location>
        <begin position="1468"/>
        <end position="1480"/>
    </location>
</feature>
<dbReference type="Gene3D" id="3.40.850.10">
    <property type="entry name" value="Kinesin motor domain"/>
    <property type="match status" value="1"/>
</dbReference>
<dbReference type="PANTHER" id="PTHR47968:SF36">
    <property type="entry name" value="KINESIN HEAVY CHAIN ISOFORM X1"/>
    <property type="match status" value="1"/>
</dbReference>
<dbReference type="InterPro" id="IPR036961">
    <property type="entry name" value="Kinesin_motor_dom_sf"/>
</dbReference>
<name>A0A0G4H586_9ALVE</name>
<keyword evidence="4 7" id="KW-0175">Coiled coil</keyword>
<dbReference type="SUPFAM" id="SSF52540">
    <property type="entry name" value="P-loop containing nucleoside triphosphate hydrolases"/>
    <property type="match status" value="1"/>
</dbReference>
<feature type="region of interest" description="Disordered" evidence="8">
    <location>
        <begin position="1907"/>
        <end position="1975"/>
    </location>
</feature>
<dbReference type="VEuPathDB" id="CryptoDB:Cvel_5709"/>
<feature type="domain" description="Kinesin motor" evidence="9">
    <location>
        <begin position="1"/>
        <end position="265"/>
    </location>
</feature>
<feature type="region of interest" description="Disordered" evidence="8">
    <location>
        <begin position="2260"/>
        <end position="2341"/>
    </location>
</feature>
<feature type="region of interest" description="Disordered" evidence="8">
    <location>
        <begin position="2140"/>
        <end position="2214"/>
    </location>
</feature>
<feature type="compositionally biased region" description="Gly residues" evidence="8">
    <location>
        <begin position="2199"/>
        <end position="2212"/>
    </location>
</feature>
<feature type="compositionally biased region" description="Basic and acidic residues" evidence="8">
    <location>
        <begin position="637"/>
        <end position="651"/>
    </location>
</feature>
<evidence type="ECO:0000256" key="5">
    <source>
        <dbReference type="ARBA" id="ARBA00023175"/>
    </source>
</evidence>
<feature type="compositionally biased region" description="Polar residues" evidence="8">
    <location>
        <begin position="618"/>
        <end position="635"/>
    </location>
</feature>
<feature type="compositionally biased region" description="Low complexity" evidence="8">
    <location>
        <begin position="691"/>
        <end position="726"/>
    </location>
</feature>
<gene>
    <name evidence="10" type="ORF">Cvel_5709</name>
</gene>
<evidence type="ECO:0000313" key="10">
    <source>
        <dbReference type="EMBL" id="CEM38871.1"/>
    </source>
</evidence>
<comment type="similarity">
    <text evidence="6">Belongs to the TRAFAC class myosin-kinesin ATPase superfamily. Kinesin family.</text>
</comment>
<feature type="compositionally biased region" description="Basic and acidic residues" evidence="8">
    <location>
        <begin position="574"/>
        <end position="599"/>
    </location>
</feature>
<feature type="compositionally biased region" description="Low complexity" evidence="8">
    <location>
        <begin position="1957"/>
        <end position="1975"/>
    </location>
</feature>
<dbReference type="InterPro" id="IPR001752">
    <property type="entry name" value="Kinesin_motor_dom"/>
</dbReference>
<feature type="compositionally biased region" description="Polar residues" evidence="8">
    <location>
        <begin position="1917"/>
        <end position="1929"/>
    </location>
</feature>
<feature type="region of interest" description="Disordered" evidence="8">
    <location>
        <begin position="1462"/>
        <end position="1487"/>
    </location>
</feature>
<feature type="compositionally biased region" description="Low complexity" evidence="8">
    <location>
        <begin position="496"/>
        <end position="509"/>
    </location>
</feature>
<dbReference type="InterPro" id="IPR027417">
    <property type="entry name" value="P-loop_NTPase"/>
</dbReference>
<dbReference type="PANTHER" id="PTHR47968">
    <property type="entry name" value="CENTROMERE PROTEIN E"/>
    <property type="match status" value="1"/>
</dbReference>
<feature type="compositionally biased region" description="Low complexity" evidence="8">
    <location>
        <begin position="2140"/>
        <end position="2164"/>
    </location>
</feature>
<dbReference type="SMART" id="SM00129">
    <property type="entry name" value="KISc"/>
    <property type="match status" value="1"/>
</dbReference>
<dbReference type="PROSITE" id="PS00411">
    <property type="entry name" value="KINESIN_MOTOR_1"/>
    <property type="match status" value="1"/>
</dbReference>
<feature type="region of interest" description="Disordered" evidence="8">
    <location>
        <begin position="875"/>
        <end position="913"/>
    </location>
</feature>
<feature type="compositionally biased region" description="Polar residues" evidence="8">
    <location>
        <begin position="1111"/>
        <end position="1122"/>
    </location>
</feature>
<keyword evidence="2" id="KW-0547">Nucleotide-binding</keyword>
<feature type="region of interest" description="Disordered" evidence="8">
    <location>
        <begin position="1349"/>
        <end position="1379"/>
    </location>
</feature>
<feature type="compositionally biased region" description="Low complexity" evidence="8">
    <location>
        <begin position="883"/>
        <end position="894"/>
    </location>
</feature>
<feature type="compositionally biased region" description="Polar residues" evidence="8">
    <location>
        <begin position="1313"/>
        <end position="1322"/>
    </location>
</feature>
<evidence type="ECO:0000256" key="8">
    <source>
        <dbReference type="SAM" id="MobiDB-lite"/>
    </source>
</evidence>
<feature type="compositionally biased region" description="Gly residues" evidence="8">
    <location>
        <begin position="483"/>
        <end position="492"/>
    </location>
</feature>
<evidence type="ECO:0000259" key="9">
    <source>
        <dbReference type="PROSITE" id="PS50067"/>
    </source>
</evidence>
<evidence type="ECO:0000256" key="3">
    <source>
        <dbReference type="ARBA" id="ARBA00022840"/>
    </source>
</evidence>
<feature type="compositionally biased region" description="Low complexity" evidence="8">
    <location>
        <begin position="2077"/>
        <end position="2097"/>
    </location>
</feature>
<feature type="region of interest" description="Disordered" evidence="8">
    <location>
        <begin position="134"/>
        <end position="153"/>
    </location>
</feature>
<organism evidence="10">
    <name type="scientific">Chromera velia CCMP2878</name>
    <dbReference type="NCBI Taxonomy" id="1169474"/>
    <lineage>
        <taxon>Eukaryota</taxon>
        <taxon>Sar</taxon>
        <taxon>Alveolata</taxon>
        <taxon>Colpodellida</taxon>
        <taxon>Chromeraceae</taxon>
        <taxon>Chromera</taxon>
    </lineage>
</organism>
<feature type="compositionally biased region" description="Low complexity" evidence="8">
    <location>
        <begin position="673"/>
        <end position="683"/>
    </location>
</feature>
<feature type="compositionally biased region" description="Basic and acidic residues" evidence="8">
    <location>
        <begin position="1697"/>
        <end position="1721"/>
    </location>
</feature>
<feature type="region of interest" description="Disordered" evidence="8">
    <location>
        <begin position="559"/>
        <end position="813"/>
    </location>
</feature>
<feature type="region of interest" description="Disordered" evidence="8">
    <location>
        <begin position="376"/>
        <end position="398"/>
    </location>
</feature>
<evidence type="ECO:0000256" key="2">
    <source>
        <dbReference type="ARBA" id="ARBA00022741"/>
    </source>
</evidence>
<dbReference type="InterPro" id="IPR027640">
    <property type="entry name" value="Kinesin-like_fam"/>
</dbReference>
<proteinExistence type="inferred from homology"/>
<dbReference type="GO" id="GO:0008017">
    <property type="term" value="F:microtubule binding"/>
    <property type="evidence" value="ECO:0007669"/>
    <property type="project" value="InterPro"/>
</dbReference>
<feature type="compositionally biased region" description="Low complexity" evidence="8">
    <location>
        <begin position="2267"/>
        <end position="2283"/>
    </location>
</feature>
<feature type="region of interest" description="Disordered" evidence="8">
    <location>
        <begin position="2070"/>
        <end position="2122"/>
    </location>
</feature>
<feature type="compositionally biased region" description="Gly residues" evidence="8">
    <location>
        <begin position="2362"/>
        <end position="2371"/>
    </location>
</feature>
<protein>
    <recommendedName>
        <fullName evidence="9">Kinesin motor domain-containing protein</fullName>
    </recommendedName>
</protein>
<reference evidence="10" key="1">
    <citation type="submission" date="2014-11" db="EMBL/GenBank/DDBJ databases">
        <authorList>
            <person name="Otto D Thomas"/>
            <person name="Naeem Raeece"/>
        </authorList>
    </citation>
    <scope>NUCLEOTIDE SEQUENCE</scope>
</reference>
<feature type="compositionally biased region" description="Polar residues" evidence="8">
    <location>
        <begin position="1349"/>
        <end position="1361"/>
    </location>
</feature>
<evidence type="ECO:0000256" key="1">
    <source>
        <dbReference type="ARBA" id="ARBA00022701"/>
    </source>
</evidence>
<dbReference type="PROSITE" id="PS50067">
    <property type="entry name" value="KINESIN_MOTOR_2"/>
    <property type="match status" value="1"/>
</dbReference>
<feature type="compositionally biased region" description="Basic and acidic residues" evidence="8">
    <location>
        <begin position="742"/>
        <end position="751"/>
    </location>
</feature>
<feature type="compositionally biased region" description="Gly residues" evidence="8">
    <location>
        <begin position="561"/>
        <end position="570"/>
    </location>
</feature>
<dbReference type="GO" id="GO:0007018">
    <property type="term" value="P:microtubule-based movement"/>
    <property type="evidence" value="ECO:0007669"/>
    <property type="project" value="InterPro"/>
</dbReference>
<feature type="region of interest" description="Disordered" evidence="8">
    <location>
        <begin position="965"/>
        <end position="1246"/>
    </location>
</feature>
<keyword evidence="3" id="KW-0067">ATP-binding</keyword>
<accession>A0A0G4H586</accession>
<feature type="region of interest" description="Disordered" evidence="8">
    <location>
        <begin position="1264"/>
        <end position="1335"/>
    </location>
</feature>
<feature type="compositionally biased region" description="Polar residues" evidence="8">
    <location>
        <begin position="1057"/>
        <end position="1067"/>
    </location>
</feature>
<feature type="compositionally biased region" description="Low complexity" evidence="8">
    <location>
        <begin position="1640"/>
        <end position="1653"/>
    </location>
</feature>
<dbReference type="GO" id="GO:0005524">
    <property type="term" value="F:ATP binding"/>
    <property type="evidence" value="ECO:0007669"/>
    <property type="project" value="UniProtKB-KW"/>
</dbReference>
<feature type="compositionally biased region" description="Basic and acidic residues" evidence="8">
    <location>
        <begin position="1907"/>
        <end position="1916"/>
    </location>
</feature>
<dbReference type="Pfam" id="PF00225">
    <property type="entry name" value="Kinesin"/>
    <property type="match status" value="1"/>
</dbReference>
<feature type="region of interest" description="Disordered" evidence="8">
    <location>
        <begin position="2355"/>
        <end position="2392"/>
    </location>
</feature>
<feature type="region of interest" description="Disordered" evidence="8">
    <location>
        <begin position="474"/>
        <end position="516"/>
    </location>
</feature>
<keyword evidence="5" id="KW-0505">Motor protein</keyword>
<dbReference type="GO" id="GO:0005874">
    <property type="term" value="C:microtubule"/>
    <property type="evidence" value="ECO:0007669"/>
    <property type="project" value="UniProtKB-KW"/>
</dbReference>
<feature type="compositionally biased region" description="Polar residues" evidence="8">
    <location>
        <begin position="1179"/>
        <end position="1201"/>
    </location>
</feature>
<evidence type="ECO:0000256" key="7">
    <source>
        <dbReference type="SAM" id="Coils"/>
    </source>
</evidence>
<comment type="caution">
    <text evidence="6">Lacks conserved residue(s) required for the propagation of feature annotation.</text>
</comment>
<feature type="region of interest" description="Disordered" evidence="8">
    <location>
        <begin position="1999"/>
        <end position="2040"/>
    </location>
</feature>
<dbReference type="GO" id="GO:0003777">
    <property type="term" value="F:microtubule motor activity"/>
    <property type="evidence" value="ECO:0007669"/>
    <property type="project" value="InterPro"/>
</dbReference>
<feature type="region of interest" description="Disordered" evidence="8">
    <location>
        <begin position="1510"/>
        <end position="1764"/>
    </location>
</feature>
<feature type="compositionally biased region" description="Gly residues" evidence="8">
    <location>
        <begin position="2174"/>
        <end position="2189"/>
    </location>
</feature>
<feature type="compositionally biased region" description="Pro residues" evidence="8">
    <location>
        <begin position="1302"/>
        <end position="1311"/>
    </location>
</feature>
<feature type="region of interest" description="Disordered" evidence="8">
    <location>
        <begin position="1860"/>
        <end position="1879"/>
    </location>
</feature>
<sequence length="2428" mass="255125">MEGFTRDPTDDRRGICPRAIEDIFAHIQSVKSRNPSGRFLVRGSYLQIYNENVSDLLRPERTNLSIREDRRRGVYVEGLSEWVVRCPREVSRLMERGTPARRTATTTQNDISSRSHAVFVVVVEQSTYVSCVTSSSSAASETEKQEMTTQSGAGDGRCVRVGKLNLVDLAGSERVRVTGATGQRLAESKKINQSLSALGNVISALTERGAVRQHIPYRDSKLTRLLEDSLGGNCLTTLMAMIGPAASGFHESLSTLKFATRAKFVRNAPRVNEDAGDDSKALLRKYEKELLALKQQLSECSRTLVDKRRLLEAERRRREAEDGQREAVEALRRQQAEVDAEKDQRRCLESKMAALASQFLVGGDFQVPLSFAPPGTGGVLGPSGPGGSVSRGGTRPPSPCAYSVGASASASASFVDPMVVACMAGAGGGFSVSGGADSLLAPYSSFLGAELGGMHGNGMSDYGDLMMNTNPTNLLNSKVTTRGGDGSGGAGETEGAHSSCSSSSSSSSSQAQAAMQAEDLQRCKQLLVKQRSLMLGRRERDLEELLDSRTAYALHRMATSGGVGGGGGGCSSRSEGDPEARADLQGEREWSADGGDVRVRGQGSRGVGGRSKERDLPISTSSILPLNPMMQQPPRNDSAEEEMKRAAREAQEFANQAADPSTRPSPVVPALPPSSSLSASLAPQPQEAGDSSSSSPPTAAAAAGVGAPSSSSSHASAAAAVSPSSPQGQCQPELDVSSNFKGVEESTHLHEGPTGAWGDEVRLGGGHREQWGKETADHCAQETEKHEQGADQTGERDRRGMCEEAGGGDKDLGAVDCTQRTVEVKQMKAEDLKRLEVEGRCGISEQNLPREENKCKDVLPEKTENSQIATRTIEEGAVVQRETTTGGTSGVTSTEHTDGVPECPPSAQPSFTQTTEFNPAVASSPLASPLRHGRLWVHPPAPPPLEEPAAACRAPADTAARFRLNSGGTTCTVPEKEPAAAPLTSQQTEKSGEVFSTAVHADSHEPRGTAQETKQPSDPPCNFQAAAVSPDVPPCDHDSSDAANSVRVMRTDGGGSSFVSPHTSNAASKPEVNTAAAAKPEGKTEGSTLPAPYSNAPPMTPGENSAKKSNKPSVSSAVSRLTADTHSRDKAPCSAEDGLQISPLMQQIRLRPSEPRDPPPFSTSLSGDAPNTKEPPSLSDPSSRESFQPTCRNGSPPTVFSSLEAPPAPDPVRLVIHETGQPPKEVPAVPSRKCAPSPPTLTPVLSSSAAAISSQATLLAALCPHPHAPPAAAPPLQKHLAPPRLPSSTPFQLEPPEGWPQAPAPSTPLPPHTNAQQLQSPAEQPKRAVQPRPQSAGCVLTTAPLANQCTPPAPSTGTTPYDHQKPPAAAAAVTVGSHGGPHRVVGTAAATLSGTPSGSLQPPQEFPHHRHESETEIHAALRSLGLTVADVEAEGLDVCAIAESGALRELLVSPTVASAVPPVIPPCTHSSSVRQGSSPDTRGRDHRLGMQKEAMRARLLRLAGSLRAACSRGAQRPSAAADNSTRPRPGESAWGGKGRSSKGCSMGSHEDTAAAAAGSSSVVYGGRRSVDPHTTSPNPVVPARRQPNLHHVRSRSPPPPGEVGPPESTCKLSQRRSQHERQSSGRPSSSAANVGDHARGVSVSSSASSLLPGDRSRPSSHAPRQEGRPRQSPHRSTHQHQQEPFEHPPSGGAGVSERGEREIDGRTHEAGDHVRRRDERIQQQGKRMNQRGHGPLPPTKSNSVSPNGGPKGSGGMHSLIDTHPPLRADSMSEIMTEEVFPPENLPRPSGVPFVEALHTPACLTSDLSFHSSQNGNPDVPPLPDRLRSSTPDISCLFASHTSSMGSHSRSTSALHAQITQTLGGDGDGTGRGRRQRSRLTTSAYDISTIDTRLTAHFDQLLAKVRAAREPRHDHPLSSHSRPGASQQKQPRAPHCQPHHSQTLHPHLQQPVRGATLPHPRSARSPSPSASSVSSAAVVRSVSRNSSGRATAALQLSLQGGPGSATVGGSAGFPPGRGTPVGGGIPSQQQQHILHPHQAQGDSCSHFHAIEEEEHGERGHTQAVPNTIRSVNRKGQHSRTVSVSSSLQQQQKQTGSRSRPNSLSQRSSGRHVTPTQDGPLDASGCERDIFIQAAAAAAATAAPPSSSLPRIPSPSAAARSLRSNSPPMPCPNWRGMGGIAVAGETGGFSGSGLSDHHQGDGYGFGGRGEGPLSGGLQAQMDRFERVGGAAGGRERVGGAGGGLLQRLNEQERQQGDVMQNLPLGVDQSPSSHPAYSPSPSSSAGSKKKNGGGVSGTSLTHNSAEFRRSGPPVDDFSFASHHPSAKGAVLRDISRPGGGGLEGDDWKVWGYGNNRERGRESGMERGGIQGGPSGFEWEAPERSGVKRASVPKKYAERESFEARAAAEALVARRKMQLMKKQKSTNPANVS</sequence>
<evidence type="ECO:0000256" key="4">
    <source>
        <dbReference type="ARBA" id="ARBA00023054"/>
    </source>
</evidence>
<feature type="compositionally biased region" description="Gly residues" evidence="8">
    <location>
        <begin position="376"/>
        <end position="390"/>
    </location>
</feature>
<feature type="compositionally biased region" description="Low complexity" evidence="8">
    <location>
        <begin position="1553"/>
        <end position="1567"/>
    </location>
</feature>
<evidence type="ECO:0000256" key="6">
    <source>
        <dbReference type="PROSITE-ProRule" id="PRU00283"/>
    </source>
</evidence>
<feature type="coiled-coil region" evidence="7">
    <location>
        <begin position="283"/>
        <end position="358"/>
    </location>
</feature>
<dbReference type="InterPro" id="IPR019821">
    <property type="entry name" value="Kinesin_motor_CS"/>
</dbReference>
<dbReference type="EMBL" id="CDMZ01001887">
    <property type="protein sequence ID" value="CEM38871.1"/>
    <property type="molecule type" value="Genomic_DNA"/>
</dbReference>
<dbReference type="PRINTS" id="PR00380">
    <property type="entry name" value="KINESINHEAVY"/>
</dbReference>
<keyword evidence="1" id="KW-0493">Microtubule</keyword>
<feature type="compositionally biased region" description="Basic and acidic residues" evidence="8">
    <location>
        <begin position="759"/>
        <end position="813"/>
    </location>
</feature>